<dbReference type="STRING" id="1619308.B5808_13220"/>
<dbReference type="AlphaFoldDB" id="A0A1X9LLL8"/>
<keyword evidence="4 7" id="KW-1133">Transmembrane helix</keyword>
<evidence type="ECO:0000256" key="4">
    <source>
        <dbReference type="ARBA" id="ARBA00022989"/>
    </source>
</evidence>
<evidence type="ECO:0000256" key="5">
    <source>
        <dbReference type="ARBA" id="ARBA00023136"/>
    </source>
</evidence>
<dbReference type="RefSeq" id="WP_085020211.1">
    <property type="nucleotide sequence ID" value="NZ_BMHD01000001.1"/>
</dbReference>
<keyword evidence="2" id="KW-1003">Cell membrane</keyword>
<feature type="compositionally biased region" description="Low complexity" evidence="6">
    <location>
        <begin position="9"/>
        <end position="21"/>
    </location>
</feature>
<gene>
    <name evidence="8" type="ORF">B5808_13220</name>
</gene>
<feature type="transmembrane region" description="Helical" evidence="7">
    <location>
        <begin position="184"/>
        <end position="206"/>
    </location>
</feature>
<comment type="subcellular location">
    <subcellularLocation>
        <location evidence="1">Cell membrane</location>
        <topology evidence="1">Multi-pass membrane protein</topology>
    </subcellularLocation>
</comment>
<evidence type="ECO:0000256" key="1">
    <source>
        <dbReference type="ARBA" id="ARBA00004651"/>
    </source>
</evidence>
<dbReference type="PANTHER" id="PTHR35007">
    <property type="entry name" value="INTEGRAL MEMBRANE PROTEIN-RELATED"/>
    <property type="match status" value="1"/>
</dbReference>
<protein>
    <submittedName>
        <fullName evidence="8">Uncharacterized protein</fullName>
    </submittedName>
</protein>
<evidence type="ECO:0000256" key="3">
    <source>
        <dbReference type="ARBA" id="ARBA00022692"/>
    </source>
</evidence>
<dbReference type="Pfam" id="PF00482">
    <property type="entry name" value="T2SSF"/>
    <property type="match status" value="1"/>
</dbReference>
<keyword evidence="9" id="KW-1185">Reference proteome</keyword>
<keyword evidence="5 7" id="KW-0472">Membrane</keyword>
<name>A0A1X9LLL8_9MICO</name>
<reference evidence="8 9" key="1">
    <citation type="submission" date="2017-04" db="EMBL/GenBank/DDBJ databases">
        <authorList>
            <person name="Afonso C.L."/>
            <person name="Miller P.J."/>
            <person name="Scott M.A."/>
            <person name="Spackman E."/>
            <person name="Goraichik I."/>
            <person name="Dimitrov K.M."/>
            <person name="Suarez D.L."/>
            <person name="Swayne D.E."/>
        </authorList>
    </citation>
    <scope>NUCLEOTIDE SEQUENCE [LARGE SCALE GENOMIC DNA]</scope>
    <source>
        <strain evidence="9">XA(T)</strain>
    </source>
</reference>
<dbReference type="PANTHER" id="PTHR35007:SF4">
    <property type="entry name" value="CONSERVED TRANSMEMBRANE PROTEIN-RELATED"/>
    <property type="match status" value="1"/>
</dbReference>
<dbReference type="EMBL" id="CP020715">
    <property type="protein sequence ID" value="ARJ06073.1"/>
    <property type="molecule type" value="Genomic_DNA"/>
</dbReference>
<sequence length="337" mass="33782">MRARTGPVAAPRETPAAGAARSGRRPEDDDIAAVLERLAALVGAGVAPVRAWEYVAGALAPGAAPSTASTTGRSGSSPRARSTADVVRAVAEAVALGAPVPEALRAASAGRAWRVTGAAWAVAAEAGAPMAPFLSALAASLGTSARMDREIEAGLAGPVATTRLVTALPVVAALGGALSGLGTLAALASPAGLVCVAGAVLLLVIANRWSRALVRRARRDDVEAGLALDLIAIGLAGGGSTTRARRLARDACEEFRLEYADASALALLELARVSGAPPADLLRYEARRIRADAAAAAARRTAALGTWLMLPLGLCTLPAFLLLAVAPVLLALLASAT</sequence>
<proteinExistence type="predicted"/>
<evidence type="ECO:0000313" key="9">
    <source>
        <dbReference type="Proteomes" id="UP000192775"/>
    </source>
</evidence>
<evidence type="ECO:0000256" key="6">
    <source>
        <dbReference type="SAM" id="MobiDB-lite"/>
    </source>
</evidence>
<feature type="transmembrane region" description="Helical" evidence="7">
    <location>
        <begin position="155"/>
        <end position="178"/>
    </location>
</feature>
<keyword evidence="3 7" id="KW-0812">Transmembrane</keyword>
<dbReference type="Proteomes" id="UP000192775">
    <property type="component" value="Chromosome"/>
</dbReference>
<evidence type="ECO:0000256" key="2">
    <source>
        <dbReference type="ARBA" id="ARBA00022475"/>
    </source>
</evidence>
<feature type="region of interest" description="Disordered" evidence="6">
    <location>
        <begin position="62"/>
        <end position="81"/>
    </location>
</feature>
<dbReference type="GO" id="GO:0005886">
    <property type="term" value="C:plasma membrane"/>
    <property type="evidence" value="ECO:0007669"/>
    <property type="project" value="UniProtKB-SubCell"/>
</dbReference>
<accession>A0A1X9LLL8</accession>
<feature type="region of interest" description="Disordered" evidence="6">
    <location>
        <begin position="1"/>
        <end position="27"/>
    </location>
</feature>
<evidence type="ECO:0000256" key="7">
    <source>
        <dbReference type="SAM" id="Phobius"/>
    </source>
</evidence>
<evidence type="ECO:0000313" key="8">
    <source>
        <dbReference type="EMBL" id="ARJ06073.1"/>
    </source>
</evidence>
<feature type="transmembrane region" description="Helical" evidence="7">
    <location>
        <begin position="308"/>
        <end position="334"/>
    </location>
</feature>
<dbReference type="InterPro" id="IPR018076">
    <property type="entry name" value="T2SS_GspF_dom"/>
</dbReference>
<organism evidence="8 9">
    <name type="scientific">Cnuibacter physcomitrellae</name>
    <dbReference type="NCBI Taxonomy" id="1619308"/>
    <lineage>
        <taxon>Bacteria</taxon>
        <taxon>Bacillati</taxon>
        <taxon>Actinomycetota</taxon>
        <taxon>Actinomycetes</taxon>
        <taxon>Micrococcales</taxon>
        <taxon>Microbacteriaceae</taxon>
        <taxon>Cnuibacter</taxon>
    </lineage>
</organism>
<dbReference type="KEGG" id="cphy:B5808_13220"/>